<dbReference type="GO" id="GO:0008137">
    <property type="term" value="F:NADH dehydrogenase (ubiquinone) activity"/>
    <property type="evidence" value="ECO:0007669"/>
    <property type="project" value="InterPro"/>
</dbReference>
<evidence type="ECO:0000259" key="8">
    <source>
        <dbReference type="Pfam" id="PF00361"/>
    </source>
</evidence>
<feature type="transmembrane region" description="Helical" evidence="7">
    <location>
        <begin position="228"/>
        <end position="252"/>
    </location>
</feature>
<dbReference type="InterPro" id="IPR003945">
    <property type="entry name" value="NU5C-like"/>
</dbReference>
<evidence type="ECO:0000256" key="2">
    <source>
        <dbReference type="ARBA" id="ARBA00022692"/>
    </source>
</evidence>
<dbReference type="InterPro" id="IPR018393">
    <property type="entry name" value="NADHpl_OxRdtase_5_subgr"/>
</dbReference>
<feature type="compositionally biased region" description="Basic and acidic residues" evidence="6">
    <location>
        <begin position="52"/>
        <end position="69"/>
    </location>
</feature>
<keyword evidence="4 7" id="KW-0472">Membrane</keyword>
<dbReference type="GO" id="GO:0003954">
    <property type="term" value="F:NADH dehydrogenase activity"/>
    <property type="evidence" value="ECO:0007669"/>
    <property type="project" value="TreeGrafter"/>
</dbReference>
<comment type="subcellular location">
    <subcellularLocation>
        <location evidence="1">Endomembrane system</location>
        <topology evidence="1">Multi-pass membrane protein</topology>
    </subcellularLocation>
    <subcellularLocation>
        <location evidence="5">Membrane</location>
        <topology evidence="5">Multi-pass membrane protein</topology>
    </subcellularLocation>
</comment>
<feature type="transmembrane region" description="Helical" evidence="7">
    <location>
        <begin position="134"/>
        <end position="153"/>
    </location>
</feature>
<dbReference type="Pfam" id="PF00361">
    <property type="entry name" value="Proton_antipo_M"/>
    <property type="match status" value="1"/>
</dbReference>
<dbReference type="InterPro" id="IPR001516">
    <property type="entry name" value="Proton_antipo_N"/>
</dbReference>
<dbReference type="NCBIfam" id="TIGR01974">
    <property type="entry name" value="NDH_I_L"/>
    <property type="match status" value="1"/>
</dbReference>
<feature type="transmembrane region" description="Helical" evidence="7">
    <location>
        <begin position="165"/>
        <end position="182"/>
    </location>
</feature>
<evidence type="ECO:0000313" key="11">
    <source>
        <dbReference type="Proteomes" id="UP000480266"/>
    </source>
</evidence>
<feature type="transmembrane region" description="Helical" evidence="7">
    <location>
        <begin position="391"/>
        <end position="411"/>
    </location>
</feature>
<feature type="transmembrane region" description="Helical" evidence="7">
    <location>
        <begin position="264"/>
        <end position="284"/>
    </location>
</feature>
<feature type="transmembrane region" description="Helical" evidence="7">
    <location>
        <begin position="363"/>
        <end position="385"/>
    </location>
</feature>
<feature type="transmembrane region" description="Helical" evidence="7">
    <location>
        <begin position="668"/>
        <end position="688"/>
    </location>
</feature>
<dbReference type="InterPro" id="IPR001750">
    <property type="entry name" value="ND/Mrp_TM"/>
</dbReference>
<dbReference type="NCBIfam" id="NF005141">
    <property type="entry name" value="PRK06590.1"/>
    <property type="match status" value="1"/>
</dbReference>
<evidence type="ECO:0000256" key="7">
    <source>
        <dbReference type="SAM" id="Phobius"/>
    </source>
</evidence>
<keyword evidence="2 5" id="KW-0812">Transmembrane</keyword>
<evidence type="ECO:0000256" key="6">
    <source>
        <dbReference type="SAM" id="MobiDB-lite"/>
    </source>
</evidence>
<feature type="transmembrane region" description="Helical" evidence="7">
    <location>
        <begin position="468"/>
        <end position="492"/>
    </location>
</feature>
<feature type="region of interest" description="Disordered" evidence="6">
    <location>
        <begin position="31"/>
        <end position="75"/>
    </location>
</feature>
<reference evidence="10" key="1">
    <citation type="submission" date="2020-02" db="EMBL/GenBank/DDBJ databases">
        <title>Draft genome sequence of Candidatus Afipia apatlaquensis IBT-C3, a potential strain for decolorization of textile dyes.</title>
        <authorList>
            <person name="Sanchez-Reyes A."/>
            <person name="Breton-Deval L."/>
            <person name="Mangelson H."/>
            <person name="Sanchez-Flores A."/>
        </authorList>
    </citation>
    <scope>NUCLEOTIDE SEQUENCE [LARGE SCALE GENOMIC DNA]</scope>
    <source>
        <strain evidence="10">IBT-C3</strain>
    </source>
</reference>
<dbReference type="EMBL" id="JAAMRR010000567">
    <property type="protein sequence ID" value="NGX95703.1"/>
    <property type="molecule type" value="Genomic_DNA"/>
</dbReference>
<gene>
    <name evidence="10" type="primary">nuoL</name>
    <name evidence="10" type="ORF">G4V63_10870</name>
</gene>
<feature type="transmembrane region" description="Helical" evidence="7">
    <location>
        <begin position="188"/>
        <end position="207"/>
    </location>
</feature>
<keyword evidence="3 7" id="KW-1133">Transmembrane helix</keyword>
<proteinExistence type="predicted"/>
<feature type="transmembrane region" description="Helical" evidence="7">
    <location>
        <begin position="432"/>
        <end position="453"/>
    </location>
</feature>
<evidence type="ECO:0000256" key="3">
    <source>
        <dbReference type="ARBA" id="ARBA00022989"/>
    </source>
</evidence>
<dbReference type="GO" id="GO:0015990">
    <property type="term" value="P:electron transport coupled proton transport"/>
    <property type="evidence" value="ECO:0007669"/>
    <property type="project" value="TreeGrafter"/>
</dbReference>
<feature type="transmembrane region" description="Helical" evidence="7">
    <location>
        <begin position="566"/>
        <end position="586"/>
    </location>
</feature>
<evidence type="ECO:0000313" key="10">
    <source>
        <dbReference type="EMBL" id="NGX95703.1"/>
    </source>
</evidence>
<name>A0A7C9REU9_9BRAD</name>
<feature type="transmembrane region" description="Helical" evidence="7">
    <location>
        <begin position="513"/>
        <end position="533"/>
    </location>
</feature>
<evidence type="ECO:0000256" key="4">
    <source>
        <dbReference type="ARBA" id="ARBA00023136"/>
    </source>
</evidence>
<feature type="transmembrane region" description="Helical" evidence="7">
    <location>
        <begin position="335"/>
        <end position="356"/>
    </location>
</feature>
<dbReference type="AlphaFoldDB" id="A0A7C9REU9"/>
<protein>
    <submittedName>
        <fullName evidence="10">NADH-quinone oxidoreductase subunit L</fullName>
    </submittedName>
</protein>
<dbReference type="Proteomes" id="UP000480266">
    <property type="component" value="Unassembled WGS sequence"/>
</dbReference>
<dbReference type="GO" id="GO:0016020">
    <property type="term" value="C:membrane"/>
    <property type="evidence" value="ECO:0007669"/>
    <property type="project" value="UniProtKB-SubCell"/>
</dbReference>
<dbReference type="Gene3D" id="1.20.5.2700">
    <property type="match status" value="1"/>
</dbReference>
<feature type="transmembrane region" description="Helical" evidence="7">
    <location>
        <begin position="82"/>
        <end position="104"/>
    </location>
</feature>
<dbReference type="PRINTS" id="PR01435">
    <property type="entry name" value="NPOXDRDTASE5"/>
</dbReference>
<dbReference type="PANTHER" id="PTHR42829">
    <property type="entry name" value="NADH-UBIQUINONE OXIDOREDUCTASE CHAIN 5"/>
    <property type="match status" value="1"/>
</dbReference>
<dbReference type="GO" id="GO:0042773">
    <property type="term" value="P:ATP synthesis coupled electron transport"/>
    <property type="evidence" value="ECO:0007669"/>
    <property type="project" value="InterPro"/>
</dbReference>
<evidence type="ECO:0000259" key="9">
    <source>
        <dbReference type="Pfam" id="PF00662"/>
    </source>
</evidence>
<comment type="caution">
    <text evidence="10">The sequence shown here is derived from an EMBL/GenBank/DDBJ whole genome shotgun (WGS) entry which is preliminary data.</text>
</comment>
<sequence length="693" mass="76166">MIQAIVFLPLIGALIAGAVALFGAHARNPSGDEMDHTHGHDDHGHGATHAHAAHDDHAHGDHAHDDHGPVEPAAAGSRTAEIVTTALLLISAALSWMTLVDVGFLHHDTRAQLFTWIGSGDLVVNWALRVDTLTAVMLVVVTSVSSLVHLYSIGYMNEDPNRPRFMAYLSLFTFMMLMLVTADNLVQMFFGWEGVGLASYLLIGFWFQKPSANAAAIKAFVVNRVGDFGFLLGIFAIFMMVGSVDFDTIFAAAPGLTGKTIHFFAWNIDALTLICLFLFMGAMGKSAQFLLHTWLPDAMEGPTPVSALIHAATMVTAGVFMVARLSPLFELAPNAQAAVMLIGATTALFAATIGLVQNDIKRIVAYSTCSQLGYMFVAMGAGAYSVGMFHLFTHAFFKALLFLGSGSVIVAMHHEQDIRNMGGLKDKIPFTYITMVIGTLALTGFPLTAGYFSKDAIIESAFVAHNPFALYGFLCTVLAAGLTSFYSWRLIFKTFHGEPHDQKHYEAAHESPYTMLIPLAVLAVGSILAGFPFKELFAGHGIHEFFRESLKMNPKIIDEMHHIPAAIAYLPTVMMVVGFFFSWLFYIRKPYLPVELANQHPGLYRFLLNKWYFDELYDFLFVRPAKWLGRFLWKKGDGFIIDGFGPDGVSARVLDVTRNVVRLQTGYLYHYAFAMLIGVAGLITWFIFGLGGQ</sequence>
<keyword evidence="11" id="KW-1185">Reference proteome</keyword>
<feature type="transmembrane region" description="Helical" evidence="7">
    <location>
        <begin position="305"/>
        <end position="323"/>
    </location>
</feature>
<evidence type="ECO:0000256" key="5">
    <source>
        <dbReference type="RuleBase" id="RU000320"/>
    </source>
</evidence>
<organism evidence="10 11">
    <name type="scientific">Candidatus Afipia apatlaquensis</name>
    <dbReference type="NCBI Taxonomy" id="2712852"/>
    <lineage>
        <taxon>Bacteria</taxon>
        <taxon>Pseudomonadati</taxon>
        <taxon>Pseudomonadota</taxon>
        <taxon>Alphaproteobacteria</taxon>
        <taxon>Hyphomicrobiales</taxon>
        <taxon>Nitrobacteraceae</taxon>
        <taxon>Afipia</taxon>
    </lineage>
</organism>
<evidence type="ECO:0000256" key="1">
    <source>
        <dbReference type="ARBA" id="ARBA00004127"/>
    </source>
</evidence>
<dbReference type="PRINTS" id="PR01434">
    <property type="entry name" value="NADHDHGNASE5"/>
</dbReference>
<feature type="domain" description="NADH:quinone oxidoreductase/Mrp antiporter transmembrane" evidence="8">
    <location>
        <begin position="182"/>
        <end position="476"/>
    </location>
</feature>
<dbReference type="Pfam" id="PF00662">
    <property type="entry name" value="Proton_antipo_N"/>
    <property type="match status" value="1"/>
</dbReference>
<feature type="domain" description="NADH-Ubiquinone oxidoreductase (complex I) chain 5 N-terminal" evidence="9">
    <location>
        <begin position="116"/>
        <end position="166"/>
    </location>
</feature>
<dbReference type="GO" id="GO:0012505">
    <property type="term" value="C:endomembrane system"/>
    <property type="evidence" value="ECO:0007669"/>
    <property type="project" value="UniProtKB-SubCell"/>
</dbReference>
<accession>A0A7C9REU9</accession>
<feature type="compositionally biased region" description="Basic and acidic residues" evidence="6">
    <location>
        <begin position="33"/>
        <end position="45"/>
    </location>
</feature>
<dbReference type="PANTHER" id="PTHR42829:SF2">
    <property type="entry name" value="NADH-UBIQUINONE OXIDOREDUCTASE CHAIN 5"/>
    <property type="match status" value="1"/>
</dbReference>